<dbReference type="AlphaFoldDB" id="A0A2J6PP45"/>
<sequence>MYSTDQDCLTSLPPELLTKILAELPLKSFLDLVQTPSGLRNCIRTNAVSSHLQPPRTKAVTVFGDRRRRDEEDDTRQAQAPRGPYVLFEGPLRMCEQSSWGVDTENAGVGPKKVRKMNIVWYYDIHGYGGLIKIFAEDSEDDEEY</sequence>
<gene>
    <name evidence="3" type="ORF">NA56DRAFT_663559</name>
</gene>
<keyword evidence="4" id="KW-1185">Reference proteome</keyword>
<dbReference type="EMBL" id="KZ613510">
    <property type="protein sequence ID" value="PMD15810.1"/>
    <property type="molecule type" value="Genomic_DNA"/>
</dbReference>
<feature type="domain" description="F-box" evidence="2">
    <location>
        <begin position="6"/>
        <end position="52"/>
    </location>
</feature>
<name>A0A2J6PP45_9HELO</name>
<organism evidence="3 4">
    <name type="scientific">Hyaloscypha hepaticicola</name>
    <dbReference type="NCBI Taxonomy" id="2082293"/>
    <lineage>
        <taxon>Eukaryota</taxon>
        <taxon>Fungi</taxon>
        <taxon>Dikarya</taxon>
        <taxon>Ascomycota</taxon>
        <taxon>Pezizomycotina</taxon>
        <taxon>Leotiomycetes</taxon>
        <taxon>Helotiales</taxon>
        <taxon>Hyaloscyphaceae</taxon>
        <taxon>Hyaloscypha</taxon>
    </lineage>
</organism>
<evidence type="ECO:0000313" key="4">
    <source>
        <dbReference type="Proteomes" id="UP000235672"/>
    </source>
</evidence>
<protein>
    <recommendedName>
        <fullName evidence="2">F-box domain-containing protein</fullName>
    </recommendedName>
</protein>
<evidence type="ECO:0000259" key="2">
    <source>
        <dbReference type="PROSITE" id="PS50181"/>
    </source>
</evidence>
<dbReference type="Proteomes" id="UP000235672">
    <property type="component" value="Unassembled WGS sequence"/>
</dbReference>
<dbReference type="PROSITE" id="PS50181">
    <property type="entry name" value="FBOX"/>
    <property type="match status" value="1"/>
</dbReference>
<evidence type="ECO:0000256" key="1">
    <source>
        <dbReference type="SAM" id="MobiDB-lite"/>
    </source>
</evidence>
<evidence type="ECO:0000313" key="3">
    <source>
        <dbReference type="EMBL" id="PMD15810.1"/>
    </source>
</evidence>
<dbReference type="SUPFAM" id="SSF81383">
    <property type="entry name" value="F-box domain"/>
    <property type="match status" value="1"/>
</dbReference>
<dbReference type="InterPro" id="IPR036047">
    <property type="entry name" value="F-box-like_dom_sf"/>
</dbReference>
<accession>A0A2J6PP45</accession>
<reference evidence="3 4" key="1">
    <citation type="submission" date="2016-05" db="EMBL/GenBank/DDBJ databases">
        <title>A degradative enzymes factory behind the ericoid mycorrhizal symbiosis.</title>
        <authorList>
            <consortium name="DOE Joint Genome Institute"/>
            <person name="Martino E."/>
            <person name="Morin E."/>
            <person name="Grelet G."/>
            <person name="Kuo A."/>
            <person name="Kohler A."/>
            <person name="Daghino S."/>
            <person name="Barry K."/>
            <person name="Choi C."/>
            <person name="Cichocki N."/>
            <person name="Clum A."/>
            <person name="Copeland A."/>
            <person name="Hainaut M."/>
            <person name="Haridas S."/>
            <person name="Labutti K."/>
            <person name="Lindquist E."/>
            <person name="Lipzen A."/>
            <person name="Khouja H.-R."/>
            <person name="Murat C."/>
            <person name="Ohm R."/>
            <person name="Olson A."/>
            <person name="Spatafora J."/>
            <person name="Veneault-Fourrey C."/>
            <person name="Henrissat B."/>
            <person name="Grigoriev I."/>
            <person name="Martin F."/>
            <person name="Perotto S."/>
        </authorList>
    </citation>
    <scope>NUCLEOTIDE SEQUENCE [LARGE SCALE GENOMIC DNA]</scope>
    <source>
        <strain evidence="3 4">UAMH 7357</strain>
    </source>
</reference>
<feature type="region of interest" description="Disordered" evidence="1">
    <location>
        <begin position="63"/>
        <end position="82"/>
    </location>
</feature>
<dbReference type="InterPro" id="IPR001810">
    <property type="entry name" value="F-box_dom"/>
</dbReference>
<proteinExistence type="predicted"/>